<proteinExistence type="predicted"/>
<protein>
    <submittedName>
        <fullName evidence="1">Uncharacterized protein</fullName>
    </submittedName>
</protein>
<organism evidence="1 2">
    <name type="scientific">Manganibacter manganicus</name>
    <dbReference type="NCBI Taxonomy" id="1873176"/>
    <lineage>
        <taxon>Bacteria</taxon>
        <taxon>Pseudomonadati</taxon>
        <taxon>Pseudomonadota</taxon>
        <taxon>Alphaproteobacteria</taxon>
        <taxon>Hyphomicrobiales</taxon>
        <taxon>Phyllobacteriaceae</taxon>
        <taxon>Manganibacter</taxon>
    </lineage>
</organism>
<keyword evidence="2" id="KW-1185">Reference proteome</keyword>
<accession>A0A1V8RRB2</accession>
<dbReference type="OrthoDB" id="678471at2"/>
<reference evidence="1 2" key="1">
    <citation type="journal article" date="2016" name="Int. J. Syst. Evol. Microbiol.">
        <title>Pseudaminobacter manganicus sp. nov., isolated from sludge of a manganese mine.</title>
        <authorList>
            <person name="Li J."/>
            <person name="Huang J."/>
            <person name="Liao S."/>
            <person name="Wang G."/>
        </authorList>
    </citation>
    <scope>NUCLEOTIDE SEQUENCE [LARGE SCALE GENOMIC DNA]</scope>
    <source>
        <strain evidence="1 2">JH-7</strain>
    </source>
</reference>
<sequence length="70" mass="8123">MTSEADRHPRHHTQQMQTRLQETIDHLRADIDKVDEPQLKAMFETAAEVLGGLKKAFSDYEQKNESAWRG</sequence>
<evidence type="ECO:0000313" key="2">
    <source>
        <dbReference type="Proteomes" id="UP000191905"/>
    </source>
</evidence>
<dbReference type="RefSeq" id="WP_080919603.1">
    <property type="nucleotide sequence ID" value="NZ_MDET01000013.1"/>
</dbReference>
<dbReference type="AlphaFoldDB" id="A0A1V8RRB2"/>
<dbReference type="EMBL" id="MDET01000013">
    <property type="protein sequence ID" value="OQM75688.1"/>
    <property type="molecule type" value="Genomic_DNA"/>
</dbReference>
<evidence type="ECO:0000313" key="1">
    <source>
        <dbReference type="EMBL" id="OQM75688.1"/>
    </source>
</evidence>
<dbReference type="Proteomes" id="UP000191905">
    <property type="component" value="Unassembled WGS sequence"/>
</dbReference>
<gene>
    <name evidence="1" type="ORF">BFN67_17100</name>
</gene>
<name>A0A1V8RRB2_9HYPH</name>
<comment type="caution">
    <text evidence="1">The sequence shown here is derived from an EMBL/GenBank/DDBJ whole genome shotgun (WGS) entry which is preliminary data.</text>
</comment>